<dbReference type="InParanoid" id="A0A1X7SIH6"/>
<dbReference type="AlphaFoldDB" id="A0A1X7SIH6"/>
<feature type="region of interest" description="Disordered" evidence="1">
    <location>
        <begin position="67"/>
        <end position="89"/>
    </location>
</feature>
<reference evidence="2" key="1">
    <citation type="submission" date="2017-05" db="UniProtKB">
        <authorList>
            <consortium name="EnsemblMetazoa"/>
        </authorList>
    </citation>
    <scope>IDENTIFICATION</scope>
</reference>
<evidence type="ECO:0000313" key="2">
    <source>
        <dbReference type="EnsemblMetazoa" id="Aqu2.1.01909_001"/>
    </source>
</evidence>
<proteinExistence type="predicted"/>
<dbReference type="EnsemblMetazoa" id="Aqu2.1.01909_001">
    <property type="protein sequence ID" value="Aqu2.1.01909_001"/>
    <property type="gene ID" value="Aqu2.1.01909"/>
</dbReference>
<protein>
    <submittedName>
        <fullName evidence="2">Uncharacterized protein</fullName>
    </submittedName>
</protein>
<evidence type="ECO:0000256" key="1">
    <source>
        <dbReference type="SAM" id="MobiDB-lite"/>
    </source>
</evidence>
<sequence length="89" mass="9884">MASSKSAPPLISKSHEDGGKISYTAFKMKAKKEYQKITGVKRAQYMTALKDSLEDNNKYLLSVRESIDKSPLPTVHKPPVTLKDTSTNN</sequence>
<name>A0A1X7SIH6_AMPQE</name>
<accession>A0A1X7SIH6</accession>
<organism evidence="2">
    <name type="scientific">Amphimedon queenslandica</name>
    <name type="common">Sponge</name>
    <dbReference type="NCBI Taxonomy" id="400682"/>
    <lineage>
        <taxon>Eukaryota</taxon>
        <taxon>Metazoa</taxon>
        <taxon>Porifera</taxon>
        <taxon>Demospongiae</taxon>
        <taxon>Heteroscleromorpha</taxon>
        <taxon>Haplosclerida</taxon>
        <taxon>Niphatidae</taxon>
        <taxon>Amphimedon</taxon>
    </lineage>
</organism>